<evidence type="ECO:0000313" key="4">
    <source>
        <dbReference type="Proteomes" id="UP000244224"/>
    </source>
</evidence>
<dbReference type="Pfam" id="PF18013">
    <property type="entry name" value="Phage_lysozyme2"/>
    <property type="match status" value="1"/>
</dbReference>
<name>A0A2T5ZVH1_9RHOB</name>
<evidence type="ECO:0000256" key="1">
    <source>
        <dbReference type="SAM" id="MobiDB-lite"/>
    </source>
</evidence>
<evidence type="ECO:0000313" key="3">
    <source>
        <dbReference type="EMBL" id="PTX35569.1"/>
    </source>
</evidence>
<organism evidence="3 4">
    <name type="scientific">Gemmobacter caeni</name>
    <dbReference type="NCBI Taxonomy" id="589035"/>
    <lineage>
        <taxon>Bacteria</taxon>
        <taxon>Pseudomonadati</taxon>
        <taxon>Pseudomonadota</taxon>
        <taxon>Alphaproteobacteria</taxon>
        <taxon>Rhodobacterales</taxon>
        <taxon>Paracoccaceae</taxon>
        <taxon>Gemmobacter</taxon>
    </lineage>
</organism>
<feature type="non-terminal residue" evidence="3">
    <location>
        <position position="288"/>
    </location>
</feature>
<protein>
    <recommendedName>
        <fullName evidence="2">Phage tail lysozyme domain-containing protein</fullName>
    </recommendedName>
</protein>
<dbReference type="Gene3D" id="1.10.530.10">
    <property type="match status" value="1"/>
</dbReference>
<gene>
    <name evidence="3" type="ORF">C8N34_1731</name>
</gene>
<sequence length="288" mass="29130">MGNASAESGFNPLAVGDGGTSFGLFQHHAGRGQALLDYVGGQAGLSNVQAQLEFVWQELLSGENGVLKRLQAAPNLYGATQAFVGYERPQGWSAANPAGAMHWDQRLAAAEAAMSRFEGTTDSAQAQLGQLGTGAAQLGTGLQTFGANLAGTLQGIGASYGPGGAFVGGLLGAGLKWLTGVPGFATGGDHAGGWRIVGENGPELEATGAARIFNAGQTRQILTSAPPPATSQPSGQGGASGGNAAAMLVTHHINVSGTGSAEIREGVMQAIQVSLEQYTRDFLPGEVR</sequence>
<feature type="region of interest" description="Disordered" evidence="1">
    <location>
        <begin position="222"/>
        <end position="243"/>
    </location>
</feature>
<accession>A0A2T5ZVH1</accession>
<proteinExistence type="predicted"/>
<keyword evidence="4" id="KW-1185">Reference proteome</keyword>
<dbReference type="EMBL" id="QBKP01000073">
    <property type="protein sequence ID" value="PTX35569.1"/>
    <property type="molecule type" value="Genomic_DNA"/>
</dbReference>
<dbReference type="InterPro" id="IPR041219">
    <property type="entry name" value="Phage_lysozyme2"/>
</dbReference>
<evidence type="ECO:0000259" key="2">
    <source>
        <dbReference type="Pfam" id="PF18013"/>
    </source>
</evidence>
<dbReference type="Proteomes" id="UP000244224">
    <property type="component" value="Unassembled WGS sequence"/>
</dbReference>
<reference evidence="3 4" key="1">
    <citation type="submission" date="2018-04" db="EMBL/GenBank/DDBJ databases">
        <title>Genomic Encyclopedia of Archaeal and Bacterial Type Strains, Phase II (KMG-II): from individual species to whole genera.</title>
        <authorList>
            <person name="Goeker M."/>
        </authorList>
    </citation>
    <scope>NUCLEOTIDE SEQUENCE [LARGE SCALE GENOMIC DNA]</scope>
    <source>
        <strain evidence="3 4">DSM 21823</strain>
    </source>
</reference>
<dbReference type="AlphaFoldDB" id="A0A2T5ZVH1"/>
<feature type="domain" description="Phage tail lysozyme" evidence="2">
    <location>
        <begin position="1"/>
        <end position="116"/>
    </location>
</feature>
<comment type="caution">
    <text evidence="3">The sequence shown here is derived from an EMBL/GenBank/DDBJ whole genome shotgun (WGS) entry which is preliminary data.</text>
</comment>